<dbReference type="GO" id="GO:0051539">
    <property type="term" value="F:4 iron, 4 sulfur cluster binding"/>
    <property type="evidence" value="ECO:0007669"/>
    <property type="project" value="UniProtKB-KW"/>
</dbReference>
<dbReference type="InterPro" id="IPR017900">
    <property type="entry name" value="4Fe4S_Fe_S_CS"/>
</dbReference>
<dbReference type="AlphaFoldDB" id="A0A1E5L6U5"/>
<keyword evidence="5" id="KW-0408">Iron</keyword>
<keyword evidence="1" id="KW-0813">Transport</keyword>
<dbReference type="RefSeq" id="WP_069701960.1">
    <property type="nucleotide sequence ID" value="NZ_MJAT01000012.1"/>
</dbReference>
<feature type="transmembrane region" description="Helical" evidence="7">
    <location>
        <begin position="62"/>
        <end position="82"/>
    </location>
</feature>
<feature type="transmembrane region" description="Helical" evidence="7">
    <location>
        <begin position="12"/>
        <end position="42"/>
    </location>
</feature>
<evidence type="ECO:0000256" key="6">
    <source>
        <dbReference type="ARBA" id="ARBA00023014"/>
    </source>
</evidence>
<keyword evidence="7" id="KW-0472">Membrane</keyword>
<dbReference type="GO" id="GO:0005886">
    <property type="term" value="C:plasma membrane"/>
    <property type="evidence" value="ECO:0007669"/>
    <property type="project" value="TreeGrafter"/>
</dbReference>
<dbReference type="InterPro" id="IPR017896">
    <property type="entry name" value="4Fe4S_Fe-S-bd"/>
</dbReference>
<dbReference type="Pfam" id="PF12801">
    <property type="entry name" value="Fer4_5"/>
    <property type="match status" value="2"/>
</dbReference>
<dbReference type="STRING" id="1390249.BHU72_03620"/>
<keyword evidence="3" id="KW-0479">Metal-binding</keyword>
<evidence type="ECO:0000259" key="8">
    <source>
        <dbReference type="PROSITE" id="PS51379"/>
    </source>
</evidence>
<evidence type="ECO:0000256" key="3">
    <source>
        <dbReference type="ARBA" id="ARBA00022723"/>
    </source>
</evidence>
<keyword evidence="7" id="KW-0812">Transmembrane</keyword>
<comment type="caution">
    <text evidence="9">The sequence shown here is derived from an EMBL/GenBank/DDBJ whole genome shotgun (WGS) entry which is preliminary data.</text>
</comment>
<keyword evidence="6" id="KW-0411">Iron-sulfur</keyword>
<feature type="transmembrane region" description="Helical" evidence="7">
    <location>
        <begin position="121"/>
        <end position="141"/>
    </location>
</feature>
<organism evidence="9 10">
    <name type="scientific">Desulfuribacillus stibiiarsenatis</name>
    <dbReference type="NCBI Taxonomy" id="1390249"/>
    <lineage>
        <taxon>Bacteria</taxon>
        <taxon>Bacillati</taxon>
        <taxon>Bacillota</taxon>
        <taxon>Desulfuribacillia</taxon>
        <taxon>Desulfuribacillales</taxon>
        <taxon>Desulfuribacillaceae</taxon>
        <taxon>Desulfuribacillus</taxon>
    </lineage>
</organism>
<feature type="domain" description="4Fe-4S ferredoxin-type" evidence="8">
    <location>
        <begin position="234"/>
        <end position="263"/>
    </location>
</feature>
<dbReference type="Gene3D" id="3.30.70.20">
    <property type="match status" value="1"/>
</dbReference>
<evidence type="ECO:0000313" key="10">
    <source>
        <dbReference type="Proteomes" id="UP000095255"/>
    </source>
</evidence>
<dbReference type="InterPro" id="IPR051684">
    <property type="entry name" value="Electron_Trans/Redox"/>
</dbReference>
<gene>
    <name evidence="9" type="ORF">BHU72_03620</name>
</gene>
<sequence length="281" mass="30877">MRKSNRWNYPRTLIRVLFLGIIVSPLFGFTFFLGTFSSGLFLGKIHLTDPLAGLQIALAQPGSLMSGFIVSILLVVCVYALLGRVYCSWVCPLGLLLEIADQWLVKIPIRIKATGDISKSMKYTVLSVTLSLALLSSMPVFEIFSPMSIFMRMWLYGIGIEILLIIAVIVLNWLFGANSWCNRICPLGALYSLLGKVRVLSLNIDTNHCTQCGACYQVICKVGPEVLRPAIMSGNAYLISSDCTNCGDCIGNCPSTALTFTIRLPRKTSITNIYDAPSKQA</sequence>
<accession>A0A1E5L6U5</accession>
<evidence type="ECO:0000256" key="4">
    <source>
        <dbReference type="ARBA" id="ARBA00022982"/>
    </source>
</evidence>
<keyword evidence="7" id="KW-1133">Transmembrane helix</keyword>
<keyword evidence="4" id="KW-0249">Electron transport</keyword>
<dbReference type="SUPFAM" id="SSF54862">
    <property type="entry name" value="4Fe-4S ferredoxins"/>
    <property type="match status" value="1"/>
</dbReference>
<reference evidence="9 10" key="1">
    <citation type="submission" date="2016-09" db="EMBL/GenBank/DDBJ databases">
        <title>Desulfuribacillus arsenicus sp. nov., an obligately anaerobic, dissimilatory arsenic- and antimonate-reducing bacterium isolated from anoxic sediments.</title>
        <authorList>
            <person name="Abin C.A."/>
            <person name="Hollibaugh J.T."/>
        </authorList>
    </citation>
    <scope>NUCLEOTIDE SEQUENCE [LARGE SCALE GENOMIC DNA]</scope>
    <source>
        <strain evidence="9 10">MLFW-2</strain>
    </source>
</reference>
<evidence type="ECO:0000256" key="5">
    <source>
        <dbReference type="ARBA" id="ARBA00023004"/>
    </source>
</evidence>
<keyword evidence="10" id="KW-1185">Reference proteome</keyword>
<dbReference type="OrthoDB" id="9806398at2"/>
<protein>
    <recommendedName>
        <fullName evidence="8">4Fe-4S ferredoxin-type domain-containing protein</fullName>
    </recommendedName>
</protein>
<feature type="transmembrane region" description="Helical" evidence="7">
    <location>
        <begin position="153"/>
        <end position="175"/>
    </location>
</feature>
<evidence type="ECO:0000313" key="9">
    <source>
        <dbReference type="EMBL" id="OEH85877.1"/>
    </source>
</evidence>
<dbReference type="PANTHER" id="PTHR30176:SF3">
    <property type="entry name" value="FERREDOXIN-TYPE PROTEIN NAPH"/>
    <property type="match status" value="1"/>
</dbReference>
<feature type="domain" description="4Fe-4S ferredoxin-type" evidence="8">
    <location>
        <begin position="200"/>
        <end position="230"/>
    </location>
</feature>
<dbReference type="EMBL" id="MJAT01000012">
    <property type="protein sequence ID" value="OEH85877.1"/>
    <property type="molecule type" value="Genomic_DNA"/>
</dbReference>
<name>A0A1E5L6U5_9FIRM</name>
<evidence type="ECO:0000256" key="2">
    <source>
        <dbReference type="ARBA" id="ARBA00022485"/>
    </source>
</evidence>
<dbReference type="Proteomes" id="UP000095255">
    <property type="component" value="Unassembled WGS sequence"/>
</dbReference>
<dbReference type="GO" id="GO:0046872">
    <property type="term" value="F:metal ion binding"/>
    <property type="evidence" value="ECO:0007669"/>
    <property type="project" value="UniProtKB-KW"/>
</dbReference>
<dbReference type="PROSITE" id="PS00198">
    <property type="entry name" value="4FE4S_FER_1"/>
    <property type="match status" value="1"/>
</dbReference>
<dbReference type="PROSITE" id="PS51379">
    <property type="entry name" value="4FE4S_FER_2"/>
    <property type="match status" value="2"/>
</dbReference>
<dbReference type="PANTHER" id="PTHR30176">
    <property type="entry name" value="FERREDOXIN-TYPE PROTEIN NAPH"/>
    <property type="match status" value="1"/>
</dbReference>
<evidence type="ECO:0000256" key="7">
    <source>
        <dbReference type="SAM" id="Phobius"/>
    </source>
</evidence>
<proteinExistence type="predicted"/>
<keyword evidence="2" id="KW-0004">4Fe-4S</keyword>
<evidence type="ECO:0000256" key="1">
    <source>
        <dbReference type="ARBA" id="ARBA00022448"/>
    </source>
</evidence>